<dbReference type="Pfam" id="PF21935">
    <property type="entry name" value="TetR_C_45"/>
    <property type="match status" value="1"/>
</dbReference>
<dbReference type="InterPro" id="IPR036271">
    <property type="entry name" value="Tet_transcr_reg_TetR-rel_C_sf"/>
</dbReference>
<evidence type="ECO:0000256" key="2">
    <source>
        <dbReference type="ARBA" id="ARBA00023125"/>
    </source>
</evidence>
<dbReference type="Pfam" id="PF00440">
    <property type="entry name" value="TetR_N"/>
    <property type="match status" value="1"/>
</dbReference>
<feature type="domain" description="HTH tetR-type" evidence="6">
    <location>
        <begin position="29"/>
        <end position="89"/>
    </location>
</feature>
<dbReference type="InterPro" id="IPR054126">
    <property type="entry name" value="CprB_TetR_C"/>
</dbReference>
<evidence type="ECO:0000256" key="5">
    <source>
        <dbReference type="SAM" id="MobiDB-lite"/>
    </source>
</evidence>
<sequence length="212" mass="23102">MATTPTPEGTSFRRTAAERPGPPKQARAVRTRATVLEAAAELFARKGFQSVTIQEIAELAGATKGAVYFHFPNKEAMAVELVETFYLAATRNASAVIDPQLPPLQAVRELTRGTARRLRDDAVARAAVRLQAEQAVIDTELPLPFIDYVAYVTLLLTRAADAGQLPPGSEPTTMARVLVAAFFGVQHVSWVLHDRMDVVERVDELLDLLLPA</sequence>
<keyword evidence="8" id="KW-1185">Reference proteome</keyword>
<evidence type="ECO:0000313" key="7">
    <source>
        <dbReference type="EMBL" id="MFC7180941.1"/>
    </source>
</evidence>
<dbReference type="InterPro" id="IPR023772">
    <property type="entry name" value="DNA-bd_HTH_TetR-type_CS"/>
</dbReference>
<dbReference type="InterPro" id="IPR001647">
    <property type="entry name" value="HTH_TetR"/>
</dbReference>
<evidence type="ECO:0000256" key="3">
    <source>
        <dbReference type="ARBA" id="ARBA00023163"/>
    </source>
</evidence>
<dbReference type="NCBIfam" id="NF041196">
    <property type="entry name" value="ScbR_bind_reg"/>
    <property type="match status" value="1"/>
</dbReference>
<proteinExistence type="predicted"/>
<gene>
    <name evidence="7" type="ORF">ACFQMG_15395</name>
</gene>
<dbReference type="InterPro" id="IPR009057">
    <property type="entry name" value="Homeodomain-like_sf"/>
</dbReference>
<protein>
    <submittedName>
        <fullName evidence="7">ScbR family autoregulator-binding transcription factor</fullName>
    </submittedName>
</protein>
<feature type="DNA-binding region" description="H-T-H motif" evidence="4">
    <location>
        <begin position="52"/>
        <end position="71"/>
    </location>
</feature>
<dbReference type="InterPro" id="IPR047923">
    <property type="entry name" value="ArpA-like"/>
</dbReference>
<dbReference type="Gene3D" id="1.10.357.10">
    <property type="entry name" value="Tetracycline Repressor, domain 2"/>
    <property type="match status" value="1"/>
</dbReference>
<dbReference type="PANTHER" id="PTHR30055">
    <property type="entry name" value="HTH-TYPE TRANSCRIPTIONAL REGULATOR RUTR"/>
    <property type="match status" value="1"/>
</dbReference>
<evidence type="ECO:0000256" key="1">
    <source>
        <dbReference type="ARBA" id="ARBA00023015"/>
    </source>
</evidence>
<dbReference type="PRINTS" id="PR00455">
    <property type="entry name" value="HTHTETR"/>
</dbReference>
<evidence type="ECO:0000313" key="8">
    <source>
        <dbReference type="Proteomes" id="UP001596435"/>
    </source>
</evidence>
<keyword evidence="2 4" id="KW-0238">DNA-binding</keyword>
<reference evidence="8" key="1">
    <citation type="journal article" date="2019" name="Int. J. Syst. Evol. Microbiol.">
        <title>The Global Catalogue of Microorganisms (GCM) 10K type strain sequencing project: providing services to taxonomists for standard genome sequencing and annotation.</title>
        <authorList>
            <consortium name="The Broad Institute Genomics Platform"/>
            <consortium name="The Broad Institute Genome Sequencing Center for Infectious Disease"/>
            <person name="Wu L."/>
            <person name="Ma J."/>
        </authorList>
    </citation>
    <scope>NUCLEOTIDE SEQUENCE [LARGE SCALE GENOMIC DNA]</scope>
    <source>
        <strain evidence="8">CGMCC 1.12859</strain>
    </source>
</reference>
<keyword evidence="3" id="KW-0804">Transcription</keyword>
<dbReference type="PROSITE" id="PS01081">
    <property type="entry name" value="HTH_TETR_1"/>
    <property type="match status" value="1"/>
</dbReference>
<dbReference type="EMBL" id="JBHTAJ010000025">
    <property type="protein sequence ID" value="MFC7180941.1"/>
    <property type="molecule type" value="Genomic_DNA"/>
</dbReference>
<keyword evidence="1" id="KW-0805">Transcription regulation</keyword>
<dbReference type="Proteomes" id="UP001596435">
    <property type="component" value="Unassembled WGS sequence"/>
</dbReference>
<accession>A0ABW2FYP3</accession>
<feature type="compositionally biased region" description="Polar residues" evidence="5">
    <location>
        <begin position="1"/>
        <end position="13"/>
    </location>
</feature>
<feature type="region of interest" description="Disordered" evidence="5">
    <location>
        <begin position="1"/>
        <end position="29"/>
    </location>
</feature>
<evidence type="ECO:0000259" key="6">
    <source>
        <dbReference type="PROSITE" id="PS50977"/>
    </source>
</evidence>
<dbReference type="InterPro" id="IPR050109">
    <property type="entry name" value="HTH-type_TetR-like_transc_reg"/>
</dbReference>
<comment type="caution">
    <text evidence="7">The sequence shown here is derived from an EMBL/GenBank/DDBJ whole genome shotgun (WGS) entry which is preliminary data.</text>
</comment>
<dbReference type="SUPFAM" id="SSF46689">
    <property type="entry name" value="Homeodomain-like"/>
    <property type="match status" value="1"/>
</dbReference>
<organism evidence="7 8">
    <name type="scientific">Kitasatospora paranensis</name>
    <dbReference type="NCBI Taxonomy" id="258053"/>
    <lineage>
        <taxon>Bacteria</taxon>
        <taxon>Bacillati</taxon>
        <taxon>Actinomycetota</taxon>
        <taxon>Actinomycetes</taxon>
        <taxon>Kitasatosporales</taxon>
        <taxon>Streptomycetaceae</taxon>
        <taxon>Kitasatospora</taxon>
    </lineage>
</organism>
<dbReference type="PANTHER" id="PTHR30055:SF234">
    <property type="entry name" value="HTH-TYPE TRANSCRIPTIONAL REGULATOR BETI"/>
    <property type="match status" value="1"/>
</dbReference>
<dbReference type="RefSeq" id="WP_380231288.1">
    <property type="nucleotide sequence ID" value="NZ_JBHSVH010000002.1"/>
</dbReference>
<evidence type="ECO:0000256" key="4">
    <source>
        <dbReference type="PROSITE-ProRule" id="PRU00335"/>
    </source>
</evidence>
<dbReference type="PROSITE" id="PS50977">
    <property type="entry name" value="HTH_TETR_2"/>
    <property type="match status" value="1"/>
</dbReference>
<name>A0ABW2FYP3_9ACTN</name>
<dbReference type="SUPFAM" id="SSF48498">
    <property type="entry name" value="Tetracyclin repressor-like, C-terminal domain"/>
    <property type="match status" value="1"/>
</dbReference>